<keyword evidence="2" id="KW-1185">Reference proteome</keyword>
<dbReference type="Proteomes" id="UP000017559">
    <property type="component" value="Unassembled WGS sequence"/>
</dbReference>
<dbReference type="OrthoDB" id="2750929at2759"/>
<dbReference type="AlphaFoldDB" id="V2X5T1"/>
<accession>V2X5T1</accession>
<protein>
    <submittedName>
        <fullName evidence="1">Uncharacterized protein</fullName>
    </submittedName>
</protein>
<comment type="caution">
    <text evidence="1">The sequence shown here is derived from an EMBL/GenBank/DDBJ whole genome shotgun (WGS) entry which is preliminary data.</text>
</comment>
<evidence type="ECO:0000313" key="2">
    <source>
        <dbReference type="Proteomes" id="UP000017559"/>
    </source>
</evidence>
<dbReference type="HOGENOM" id="CLU_763097_0_0_1"/>
<organism evidence="1 2">
    <name type="scientific">Moniliophthora roreri (strain MCA 2997)</name>
    <name type="common">Cocoa frosty pod rot fungus</name>
    <name type="synonym">Crinipellis roreri</name>
    <dbReference type="NCBI Taxonomy" id="1381753"/>
    <lineage>
        <taxon>Eukaryota</taxon>
        <taxon>Fungi</taxon>
        <taxon>Dikarya</taxon>
        <taxon>Basidiomycota</taxon>
        <taxon>Agaricomycotina</taxon>
        <taxon>Agaricomycetes</taxon>
        <taxon>Agaricomycetidae</taxon>
        <taxon>Agaricales</taxon>
        <taxon>Marasmiineae</taxon>
        <taxon>Marasmiaceae</taxon>
        <taxon>Moniliophthora</taxon>
    </lineage>
</organism>
<dbReference type="KEGG" id="mrr:Moror_15313"/>
<evidence type="ECO:0000313" key="1">
    <source>
        <dbReference type="EMBL" id="ESK87820.1"/>
    </source>
</evidence>
<dbReference type="EMBL" id="AWSO01000732">
    <property type="protein sequence ID" value="ESK87820.1"/>
    <property type="molecule type" value="Genomic_DNA"/>
</dbReference>
<proteinExistence type="predicted"/>
<gene>
    <name evidence="1" type="ORF">Moror_15313</name>
</gene>
<sequence>MEVEGESNNPGPSKLIPRLFYSGRDHWDLHSPILLKGPCVMLFRPYSAQIARHVLHSSRLGRLCPSLVARNVSNANLRGKPSRIVSTLLPGQLHPSDFMDLSGLVRPRFNVLPNTQAELRLHYICHEPSKQLEFPQGTTGFLYFYRPSTCVPLPACTMRFRICESPEKFDIGKDLILPNGRPWEKSIHWMINNGLADALAEEGVITRKELRTSRTIFRPLFSSHYKTIVHALHQTFSVTLNLTTVSDIADIYIIGEDSLIPLHMTGFRTLKTHLHKLAPYDDKNLILKLHLEHDLVRDLIIRVSETASPPYDKYLLEGMSAPYIKLARHSKRQAIGNIKPREHPVQAGLRILQQQEKRAKGLL</sequence>
<reference evidence="1 2" key="1">
    <citation type="journal article" date="2014" name="BMC Genomics">
        <title>Genome and secretome analysis of the hemibiotrophic fungal pathogen, Moniliophthora roreri, which causes frosty pod rot disease of cacao: mechanisms of the biotrophic and necrotrophic phases.</title>
        <authorList>
            <person name="Meinhardt L.W."/>
            <person name="Costa G.G.L."/>
            <person name="Thomazella D.P.T."/>
            <person name="Teixeira P.J.P.L."/>
            <person name="Carazzolle M.F."/>
            <person name="Schuster S.C."/>
            <person name="Carlson J.E."/>
            <person name="Guiltinan M.J."/>
            <person name="Mieczkowski P."/>
            <person name="Farmer A."/>
            <person name="Ramaraj T."/>
            <person name="Crozier J."/>
            <person name="Davis R.E."/>
            <person name="Shao J."/>
            <person name="Melnick R.L."/>
            <person name="Pereira G.A.G."/>
            <person name="Bailey B.A."/>
        </authorList>
    </citation>
    <scope>NUCLEOTIDE SEQUENCE [LARGE SCALE GENOMIC DNA]</scope>
    <source>
        <strain evidence="1 2">MCA 2997</strain>
    </source>
</reference>
<name>V2X5T1_MONRO</name>